<feature type="transmembrane region" description="Helical" evidence="8">
    <location>
        <begin position="196"/>
        <end position="216"/>
    </location>
</feature>
<sequence>MTIPSRYQRALAIVYAGTVILGTAVQELFAELPVSVFNNKRNPLNIYFVKLGWAWTALPLLILMPMAAWHASAGKSEPIRKKAVTHAVLRFLGATLYWIFLAQWFFGDAILERIYINTGSCSLGVEHALPRLCKKNGGNWLGFDISGHCFLLIHASLFIFEELRVISQKRSTTSRAAQSQAPSEAYQVTEAVLSSLLVALLLLWWVMLIATSLYFHSWREKIVGTVVGMSYWAAVYVVGLPLLAPQALPTGLGVAKLDDKALGKSS</sequence>
<evidence type="ECO:0000256" key="1">
    <source>
        <dbReference type="ARBA" id="ARBA00004477"/>
    </source>
</evidence>
<dbReference type="Pfam" id="PF10261">
    <property type="entry name" value="FIT"/>
    <property type="match status" value="1"/>
</dbReference>
<dbReference type="EMBL" id="JADGJD010000114">
    <property type="protein sequence ID" value="KAJ3054812.1"/>
    <property type="molecule type" value="Genomic_DNA"/>
</dbReference>
<evidence type="ECO:0000313" key="10">
    <source>
        <dbReference type="Proteomes" id="UP001212841"/>
    </source>
</evidence>
<protein>
    <submittedName>
        <fullName evidence="9">Fat storage-inducing transmembrane protein 2</fullName>
    </submittedName>
</protein>
<reference evidence="9" key="1">
    <citation type="submission" date="2020-05" db="EMBL/GenBank/DDBJ databases">
        <title>Phylogenomic resolution of chytrid fungi.</title>
        <authorList>
            <person name="Stajich J.E."/>
            <person name="Amses K."/>
            <person name="Simmons R."/>
            <person name="Seto K."/>
            <person name="Myers J."/>
            <person name="Bonds A."/>
            <person name="Quandt C.A."/>
            <person name="Barry K."/>
            <person name="Liu P."/>
            <person name="Grigoriev I."/>
            <person name="Longcore J.E."/>
            <person name="James T.Y."/>
        </authorList>
    </citation>
    <scope>NUCLEOTIDE SEQUENCE</scope>
    <source>
        <strain evidence="9">JEL0318</strain>
    </source>
</reference>
<comment type="caution">
    <text evidence="9">The sequence shown here is derived from an EMBL/GenBank/DDBJ whole genome shotgun (WGS) entry which is preliminary data.</text>
</comment>
<dbReference type="PANTHER" id="PTHR23129">
    <property type="entry name" value="ACYL-COENZYME A DIPHOSPHATASE FITM2"/>
    <property type="match status" value="1"/>
</dbReference>
<comment type="subcellular location">
    <subcellularLocation>
        <location evidence="1">Endoplasmic reticulum membrane</location>
        <topology evidence="1">Multi-pass membrane protein</topology>
    </subcellularLocation>
</comment>
<keyword evidence="3" id="KW-0378">Hydrolase</keyword>
<evidence type="ECO:0000256" key="7">
    <source>
        <dbReference type="ARBA" id="ARBA00023136"/>
    </source>
</evidence>
<dbReference type="GO" id="GO:0019915">
    <property type="term" value="P:lipid storage"/>
    <property type="evidence" value="ECO:0007669"/>
    <property type="project" value="InterPro"/>
</dbReference>
<gene>
    <name evidence="9" type="primary">FITM2</name>
    <name evidence="9" type="ORF">HK097_000737</name>
</gene>
<dbReference type="InterPro" id="IPR019388">
    <property type="entry name" value="FIT"/>
</dbReference>
<evidence type="ECO:0000313" key="9">
    <source>
        <dbReference type="EMBL" id="KAJ3054812.1"/>
    </source>
</evidence>
<accession>A0AAD5SGG2</accession>
<keyword evidence="4" id="KW-0256">Endoplasmic reticulum</keyword>
<dbReference type="GO" id="GO:0008654">
    <property type="term" value="P:phospholipid biosynthetic process"/>
    <property type="evidence" value="ECO:0007669"/>
    <property type="project" value="TreeGrafter"/>
</dbReference>
<feature type="transmembrane region" description="Helical" evidence="8">
    <location>
        <begin position="87"/>
        <end position="106"/>
    </location>
</feature>
<dbReference type="GO" id="GO:0034389">
    <property type="term" value="P:lipid droplet organization"/>
    <property type="evidence" value="ECO:0007669"/>
    <property type="project" value="TreeGrafter"/>
</dbReference>
<feature type="transmembrane region" description="Helical" evidence="8">
    <location>
        <begin position="222"/>
        <end position="243"/>
    </location>
</feature>
<dbReference type="GO" id="GO:0005789">
    <property type="term" value="C:endoplasmic reticulum membrane"/>
    <property type="evidence" value="ECO:0007669"/>
    <property type="project" value="UniProtKB-SubCell"/>
</dbReference>
<proteinExistence type="predicted"/>
<dbReference type="PANTHER" id="PTHR23129:SF0">
    <property type="entry name" value="ACYL-COENZYME A DIPHOSPHATASE FITM2"/>
    <property type="match status" value="1"/>
</dbReference>
<name>A0AAD5SGG2_9FUNG</name>
<keyword evidence="7 8" id="KW-0472">Membrane</keyword>
<evidence type="ECO:0000256" key="2">
    <source>
        <dbReference type="ARBA" id="ARBA00022692"/>
    </source>
</evidence>
<evidence type="ECO:0000256" key="3">
    <source>
        <dbReference type="ARBA" id="ARBA00022801"/>
    </source>
</evidence>
<dbReference type="Proteomes" id="UP001212841">
    <property type="component" value="Unassembled WGS sequence"/>
</dbReference>
<keyword evidence="2 8" id="KW-0812">Transmembrane</keyword>
<keyword evidence="10" id="KW-1185">Reference proteome</keyword>
<organism evidence="9 10">
    <name type="scientific">Rhizophlyctis rosea</name>
    <dbReference type="NCBI Taxonomy" id="64517"/>
    <lineage>
        <taxon>Eukaryota</taxon>
        <taxon>Fungi</taxon>
        <taxon>Fungi incertae sedis</taxon>
        <taxon>Chytridiomycota</taxon>
        <taxon>Chytridiomycota incertae sedis</taxon>
        <taxon>Chytridiomycetes</taxon>
        <taxon>Rhizophlyctidales</taxon>
        <taxon>Rhizophlyctidaceae</taxon>
        <taxon>Rhizophlyctis</taxon>
    </lineage>
</organism>
<evidence type="ECO:0000256" key="4">
    <source>
        <dbReference type="ARBA" id="ARBA00022824"/>
    </source>
</evidence>
<dbReference type="GO" id="GO:0010945">
    <property type="term" value="F:coenzyme A diphosphatase activity"/>
    <property type="evidence" value="ECO:0007669"/>
    <property type="project" value="InterPro"/>
</dbReference>
<feature type="transmembrane region" description="Helical" evidence="8">
    <location>
        <begin position="46"/>
        <end position="66"/>
    </location>
</feature>
<evidence type="ECO:0000256" key="8">
    <source>
        <dbReference type="SAM" id="Phobius"/>
    </source>
</evidence>
<keyword evidence="5 8" id="KW-1133">Transmembrane helix</keyword>
<evidence type="ECO:0000256" key="6">
    <source>
        <dbReference type="ARBA" id="ARBA00023098"/>
    </source>
</evidence>
<dbReference type="AlphaFoldDB" id="A0AAD5SGG2"/>
<evidence type="ECO:0000256" key="5">
    <source>
        <dbReference type="ARBA" id="ARBA00022989"/>
    </source>
</evidence>
<keyword evidence="6" id="KW-0443">Lipid metabolism</keyword>